<dbReference type="Pfam" id="PF01927">
    <property type="entry name" value="Mut7-C"/>
    <property type="match status" value="1"/>
</dbReference>
<name>A0A6G3WWE6_9ACTN</name>
<dbReference type="PANTHER" id="PTHR39081">
    <property type="entry name" value="MUT7-C DOMAIN-CONTAINING PROTEIN"/>
    <property type="match status" value="1"/>
</dbReference>
<dbReference type="EMBL" id="JAAGMN010002644">
    <property type="protein sequence ID" value="NEE09856.1"/>
    <property type="molecule type" value="Genomic_DNA"/>
</dbReference>
<organism evidence="2">
    <name type="scientific">Streptomyces sp. SID7499</name>
    <dbReference type="NCBI Taxonomy" id="2706086"/>
    <lineage>
        <taxon>Bacteria</taxon>
        <taxon>Bacillati</taxon>
        <taxon>Actinomycetota</taxon>
        <taxon>Actinomycetes</taxon>
        <taxon>Kitasatosporales</taxon>
        <taxon>Streptomycetaceae</taxon>
        <taxon>Streptomyces</taxon>
    </lineage>
</organism>
<feature type="non-terminal residue" evidence="2">
    <location>
        <position position="1"/>
    </location>
</feature>
<evidence type="ECO:0000313" key="2">
    <source>
        <dbReference type="EMBL" id="NEE09856.1"/>
    </source>
</evidence>
<feature type="domain" description="Mut7-C RNAse" evidence="1">
    <location>
        <begin position="4"/>
        <end position="63"/>
    </location>
</feature>
<comment type="caution">
    <text evidence="2">The sequence shown here is derived from an EMBL/GenBank/DDBJ whole genome shotgun (WGS) entry which is preliminary data.</text>
</comment>
<gene>
    <name evidence="2" type="ORF">G3M58_25830</name>
</gene>
<protein>
    <recommendedName>
        <fullName evidence="1">Mut7-C RNAse domain-containing protein</fullName>
    </recommendedName>
</protein>
<sequence>FAPALAPWTRCTACNGTLTGAAKDSVSGLLEHGTQEAYDVFAQCTECSRVYWRGAHHGHLETIVSEAVAEFGGASA</sequence>
<reference evidence="2" key="1">
    <citation type="submission" date="2020-01" db="EMBL/GenBank/DDBJ databases">
        <title>Insect and environment-associated Actinomycetes.</title>
        <authorList>
            <person name="Currrie C."/>
            <person name="Chevrette M."/>
            <person name="Carlson C."/>
            <person name="Stubbendieck R."/>
            <person name="Wendt-Pienkowski E."/>
        </authorList>
    </citation>
    <scope>NUCLEOTIDE SEQUENCE</scope>
    <source>
        <strain evidence="2">SID7499</strain>
    </source>
</reference>
<dbReference type="InterPro" id="IPR002782">
    <property type="entry name" value="Mut7-C_RNAse_dom"/>
</dbReference>
<dbReference type="AlphaFoldDB" id="A0A6G3WWE6"/>
<dbReference type="PANTHER" id="PTHR39081:SF1">
    <property type="entry name" value="MUT7-C RNASE DOMAIN-CONTAINING PROTEIN"/>
    <property type="match status" value="1"/>
</dbReference>
<accession>A0A6G3WWE6</accession>
<proteinExistence type="predicted"/>
<evidence type="ECO:0000259" key="1">
    <source>
        <dbReference type="Pfam" id="PF01927"/>
    </source>
</evidence>